<evidence type="ECO:0000256" key="5">
    <source>
        <dbReference type="ARBA" id="ARBA00022801"/>
    </source>
</evidence>
<dbReference type="GeneID" id="24410953"/>
<gene>
    <name evidence="12" type="ORF">GLRG_05588</name>
</gene>
<reference evidence="13" key="1">
    <citation type="journal article" date="2012" name="Nat. Genet.">
        <title>Lifestyle transitions in plant pathogenic Colletotrichum fungi deciphered by genome and transcriptome analyses.</title>
        <authorList>
            <person name="O'Connell R.J."/>
            <person name="Thon M.R."/>
            <person name="Hacquard S."/>
            <person name="Amyotte S.G."/>
            <person name="Kleemann J."/>
            <person name="Torres M.F."/>
            <person name="Damm U."/>
            <person name="Buiate E.A."/>
            <person name="Epstein L."/>
            <person name="Alkan N."/>
            <person name="Altmueller J."/>
            <person name="Alvarado-Balderrama L."/>
            <person name="Bauser C.A."/>
            <person name="Becker C."/>
            <person name="Birren B.W."/>
            <person name="Chen Z."/>
            <person name="Choi J."/>
            <person name="Crouch J.A."/>
            <person name="Duvick J.P."/>
            <person name="Farman M.A."/>
            <person name="Gan P."/>
            <person name="Heiman D."/>
            <person name="Henrissat B."/>
            <person name="Howard R.J."/>
            <person name="Kabbage M."/>
            <person name="Koch C."/>
            <person name="Kracher B."/>
            <person name="Kubo Y."/>
            <person name="Law A.D."/>
            <person name="Lebrun M.-H."/>
            <person name="Lee Y.-H."/>
            <person name="Miyara I."/>
            <person name="Moore N."/>
            <person name="Neumann U."/>
            <person name="Nordstroem K."/>
            <person name="Panaccione D.G."/>
            <person name="Panstruga R."/>
            <person name="Place M."/>
            <person name="Proctor R.H."/>
            <person name="Prusky D."/>
            <person name="Rech G."/>
            <person name="Reinhardt R."/>
            <person name="Rollins J.A."/>
            <person name="Rounsley S."/>
            <person name="Schardl C.L."/>
            <person name="Schwartz D.C."/>
            <person name="Shenoy N."/>
            <person name="Shirasu K."/>
            <person name="Sikhakolli U.R."/>
            <person name="Stueber K."/>
            <person name="Sukno S.A."/>
            <person name="Sweigard J.A."/>
            <person name="Takano Y."/>
            <person name="Takahara H."/>
            <person name="Trail F."/>
            <person name="van der Does H.C."/>
            <person name="Voll L.M."/>
            <person name="Will I."/>
            <person name="Young S."/>
            <person name="Zeng Q."/>
            <person name="Zhang J."/>
            <person name="Zhou S."/>
            <person name="Dickman M.B."/>
            <person name="Schulze-Lefert P."/>
            <person name="Ver Loren van Themaat E."/>
            <person name="Ma L.-J."/>
            <person name="Vaillancourt L.J."/>
        </authorList>
    </citation>
    <scope>NUCLEOTIDE SEQUENCE [LARGE SCALE GENOMIC DNA]</scope>
    <source>
        <strain evidence="13">M1.001 / M2 / FGSC 10212</strain>
    </source>
</reference>
<keyword evidence="7" id="KW-0175">Coiled coil</keyword>
<evidence type="ECO:0000256" key="4">
    <source>
        <dbReference type="ARBA" id="ARBA00022786"/>
    </source>
</evidence>
<proteinExistence type="predicted"/>
<feature type="domain" description="DUF3645" evidence="10">
    <location>
        <begin position="2394"/>
        <end position="2429"/>
    </location>
</feature>
<dbReference type="Pfam" id="PF12359">
    <property type="entry name" value="DUF3645"/>
    <property type="match status" value="1"/>
</dbReference>
<protein>
    <recommendedName>
        <fullName evidence="2">ubiquitinyl hydrolase 1</fullName>
        <ecNumber evidence="2">3.4.19.12</ecNumber>
    </recommendedName>
</protein>
<evidence type="ECO:0000313" key="12">
    <source>
        <dbReference type="EMBL" id="EFQ30444.1"/>
    </source>
</evidence>
<feature type="domain" description="DUF6606" evidence="11">
    <location>
        <begin position="9"/>
        <end position="301"/>
    </location>
</feature>
<keyword evidence="4" id="KW-0833">Ubl conjugation pathway</keyword>
<evidence type="ECO:0000259" key="9">
    <source>
        <dbReference type="Pfam" id="PF12340"/>
    </source>
</evidence>
<dbReference type="GO" id="GO:0006508">
    <property type="term" value="P:proteolysis"/>
    <property type="evidence" value="ECO:0007669"/>
    <property type="project" value="UniProtKB-KW"/>
</dbReference>
<evidence type="ECO:0000313" key="13">
    <source>
        <dbReference type="Proteomes" id="UP000008782"/>
    </source>
</evidence>
<dbReference type="STRING" id="645133.E3QHV6"/>
<dbReference type="Pfam" id="PF20255">
    <property type="entry name" value="DUF6606"/>
    <property type="match status" value="1"/>
</dbReference>
<dbReference type="InterPro" id="IPR022099">
    <property type="entry name" value="DUF3638"/>
</dbReference>
<dbReference type="EMBL" id="GG697349">
    <property type="protein sequence ID" value="EFQ30444.1"/>
    <property type="molecule type" value="Genomic_DNA"/>
</dbReference>
<evidence type="ECO:0000259" key="11">
    <source>
        <dbReference type="Pfam" id="PF20255"/>
    </source>
</evidence>
<dbReference type="PANTHER" id="PTHR13367">
    <property type="entry name" value="UBIQUITIN THIOESTERASE"/>
    <property type="match status" value="1"/>
</dbReference>
<evidence type="ECO:0000256" key="3">
    <source>
        <dbReference type="ARBA" id="ARBA00022670"/>
    </source>
</evidence>
<sequence length="3134" mass="357807">MSPQSTLYLTHHVFLTAKLPQADDFSVENEEALLQCLCDSLTKFRELVPKEMKNIVEIAAKMMYDMADVHQPLGDTIAVDEGKLLNILHKISQTGMSCLPISEKFAKVTQGHAIPIPLNIRAQNAGVLVTKVNDSVHFEAFELSPTNEAVITTKGRLRRTFPGVGSVIDLDKFNEAGFKETLAATLAKMSAQPAVATQPRVKKAGRFHDESRDTASPKMVTELLYSFLQASGKSLEAERLSKNTREEVNWADCLLPWRRSPTWLLVRVCLQLMFGRLAVEAGRPEDNLYKTFMAFMMAQALSLGLHHELDSDLILSMVAKLSRRLLKLTTEPASAAVGHVRQIMCRANETLSKRWSDIQSRDAPGFSGELESLKTVDFEKDSVMHLPDLDNFLASFANRDIKKSGSDFRPSWETPTYSPCNLPSDVKIPDEEHLTLHLASFETWVDKNLQTWFTEQPERELENVVYSTRKILESYHDAASLFYNGNPELTSIMLLTILDLWIVCDKAAILLHPMLKDYDPKIPVRLFQNLLLPEKCHMERLHAAEQYLADRVGNCKSRSWAPNIYTTFGTSTCFSARYFDQSSEHMILRDKIEEEARQDREAKKLELTRLKREYDDLMKRWRDSSCDYYEGVNRWGHTYTRHDRSCTRCLLHNRADRMKIEIHEWPLPRNSTEIKSTVFELLLPKAFGNWREVSVYFLFTVLKANFVSPQKPRAKYSLKRYDGLSRYFSETVNRQYIGLLSQDKPHMKTHRKTVSVATATEIEVCLDNGLNYAYFIEHRMFLTSFEFGHVIPEACMYRLSTHSKALQPYIFRPSSKPSGPTPNTVIATVQKCPDDMPVEEYRALASIPLGYRLQWKNILIQIFSPSVDFRKRDTALVIQQCAYQAGPPSDCAIRSAHKICQEEGFASRMLEGLFEAIQRFEENWQSLAALGTFAALSRRLLSLTPCSETQKECLRFLSRARKVLFHWAQTLKCRAQGSLDDKEKLEFHRRALEAFLMCADTFNVEEAYQKAVFLDDSTISVFMQCSIGIHEGSQTLLASLETPVRHLYSRWQRTSHMHCGFLAGKILAEGSSALDDTITASWSVYEPSRRWKIHSHTHHSWLTSITASKTPMMVSFNLITGELLVAGAPLDHLPHRYLTHDSYRYLFGRFSLEIMPTPVPGMQYSSKRRHAEYDVHLGLGHDSSNSEGDLLVQASKGDSDYELIPKRCLKGNLPTRFVDEYVHWWDYKMKCVEFRDITTPWKHTSPHWRLSKNPSGSSWELMRDDSSTLVNIRSQSAKLISAIFQPLEDPFWLHIIYRKSEASVTVELPRAQLEFIHTPGHPSIHPRQFRGMVVDSDQSVGALIGLKDKLVLKSDQSDHPWTPTCRKVLVLQGKVSFAKADGHVNVHIARGASRVHAYQVDRRLAKLLSNNDLQSNLFLCYLHALTSFVIPDPLTKRTGTEQALSILNSASVRSFSLLTPGNVALLNHIAQLTPSRGYYPANERVMQTVVWSSKLNFLAQHGFFYERVKSIFEQDKKSRFFHPDLYIQPPTMDTMELDLLKRHMIRSSTFRVSGFGAESYSLDHDTQYTARDRNESLQRSRSFAIARLALSAEEPFLVEPLPANMASHLWELLTNGSPILGPHCTLPIDLIAYHAGLLLEFPEFITTHWIGLQRNLRTSVNKYQSAIWLATLAFAKKPDMAVLQVLALFRTAKDVASVSPPPAGDKFNLRRGTDFIETKIRQCLENAYMPFTERLEIDLKRFQWETYWSFYERRKDLFETKRASAVTSLLNVLEAQWPCSTPNIPLTHTDASLWHQYIIVDKIVPETENVLTEWYNNLQFQKYIEQITRQIPSHIATQYHPKTLLTTIEPTYSHRPRFISEDDMFRHSPPPLIAHETWILGFESFHKRQKQDYQLPDLLSSLSTKASGQYQEEYIEDLTSSLTSLQKRQVTDDSKSLSQDYTEQKLAEYLQTWKTHTEKLQSLIISAVLDLQATDSVEIFADIYDLYQRPRLSASCLLQRLNHIHRNVTPAAWSECLIQFGTAITQLQRAERMMASLGDTAALINELQNPGHTNWLPKEFPDTLLLEIESGIMVREVQESIADKMRSPPGNENVVMQLNMGEGKSSVIVQMVVAAIADGSNLVRVIVAKPQSKQMFQMMVSKLGGLLDRRIYHMPFSRAVKIGPSEAEDIYAILKDCMDSKGVLLVQPEHLLSFQLMGIETATTKKEVSASLVRTKDFLDRVSRDIVDESDENFSTKFELVYTMGTQRPVEHSPDRWICIHQVLNVVRKFLPEIQNNDPSSVEIATGHDGCFPRTRILRESAKRMLLELLARHLSKVGTKGLPMASQPSAIQQAVYTYVSKFDLSHSEIDAVESSNLWTASTKNTLLLLRGLIACQIISFVFCQKRWRVDYGPHYNRVPSTRLAVPYRAKDNPSARSEFSHPDVIITLTSLSYYYGGLDNYEILLSFEHLMLSDQADTEYRVWVQDSDHLPVTFQQLSGINLEDLQQREEQVFPCFRYSKATIDYFLEHIVFPKEMKEFPHKLSASGWDIGARKGNATTGFSGTNDSRAFLPLSVKQLDLPDQKPTNALVLEYLLQKENSVVLMPVVRSDTKSDAEILLEKVVRLNPPARVILDVGAQILELDNLGVAKKWLQMIDDREKTQAVIFCDENDHIRVVDRRDRIESLHTSPFANQTDVCLVFLDEAHTRGTDLKLPENYRAAVTLGANLTKDRLVQACMRMRKLGKGQSVVFCVPDEIRRKIEARKQDSHTPITVACILEWSISETFADLERGIWLWANQGRRYQRNNALWNEARTDGKTELSGEHADKFLEEEAQRIEKRYSPRNRFDGSEFSSDAEHHVDDITKRLLQFGGLNPESTTFREEQERELSPEVEQERQVERPPAATPATHNIHPDVRTFISQGFYPPQSTAFLAAFRALSDTSAAKYYDVAKFNPGLLVTQDFARTIVPLGKDYTADLFQRNVQWILASSTSSGTIKTAIIISPYEAQELLPDIQNSHCVSLHLYAPRPNIGYRALDTLDLYTTPRQSLNRVLPDLFLTELNLFSGQLYMKSTKEYLNICGYLGLRFPDQESSGSDGLSYSANLPSSEAASLHQFMRILLTKIRRNCQSIDKTHLGRILEYRALEASDFIVFYISR</sequence>
<dbReference type="EC" id="3.4.19.12" evidence="2"/>
<dbReference type="VEuPathDB" id="FungiDB:GLRG_05588"/>
<feature type="region of interest" description="Disordered" evidence="8">
    <location>
        <begin position="2853"/>
        <end position="2889"/>
    </location>
</feature>
<evidence type="ECO:0000256" key="6">
    <source>
        <dbReference type="ARBA" id="ARBA00022807"/>
    </source>
</evidence>
<feature type="coiled-coil region" evidence="7">
    <location>
        <begin position="593"/>
        <end position="620"/>
    </location>
</feature>
<dbReference type="InterPro" id="IPR046541">
    <property type="entry name" value="DUF6606"/>
</dbReference>
<evidence type="ECO:0000256" key="7">
    <source>
        <dbReference type="SAM" id="Coils"/>
    </source>
</evidence>
<dbReference type="GO" id="GO:0004843">
    <property type="term" value="F:cysteine-type deubiquitinase activity"/>
    <property type="evidence" value="ECO:0007669"/>
    <property type="project" value="UniProtKB-EC"/>
</dbReference>
<feature type="compositionally biased region" description="Basic and acidic residues" evidence="8">
    <location>
        <begin position="2858"/>
        <end position="2878"/>
    </location>
</feature>
<feature type="domain" description="DUF3638" evidence="9">
    <location>
        <begin position="2052"/>
        <end position="2274"/>
    </location>
</feature>
<dbReference type="PANTHER" id="PTHR13367:SF34">
    <property type="match status" value="1"/>
</dbReference>
<keyword evidence="6" id="KW-0788">Thiol protease</keyword>
<dbReference type="eggNOG" id="ENOG502QUFK">
    <property type="taxonomic scope" value="Eukaryota"/>
</dbReference>
<dbReference type="OrthoDB" id="3182339at2759"/>
<comment type="catalytic activity">
    <reaction evidence="1">
        <text>Thiol-dependent hydrolysis of ester, thioester, amide, peptide and isopeptide bonds formed by the C-terminal Gly of ubiquitin (a 76-residue protein attached to proteins as an intracellular targeting signal).</text>
        <dbReference type="EC" id="3.4.19.12"/>
    </reaction>
</comment>
<dbReference type="RefSeq" id="XP_008094464.1">
    <property type="nucleotide sequence ID" value="XM_008096273.1"/>
</dbReference>
<dbReference type="HOGENOM" id="CLU_000211_1_0_1"/>
<dbReference type="InterPro" id="IPR022105">
    <property type="entry name" value="DUF3645"/>
</dbReference>
<keyword evidence="5" id="KW-0378">Hydrolase</keyword>
<keyword evidence="3" id="KW-0645">Protease</keyword>
<dbReference type="Proteomes" id="UP000008782">
    <property type="component" value="Unassembled WGS sequence"/>
</dbReference>
<keyword evidence="13" id="KW-1185">Reference proteome</keyword>
<evidence type="ECO:0000256" key="2">
    <source>
        <dbReference type="ARBA" id="ARBA00012759"/>
    </source>
</evidence>
<evidence type="ECO:0000259" key="10">
    <source>
        <dbReference type="Pfam" id="PF12359"/>
    </source>
</evidence>
<accession>E3QHV6</accession>
<dbReference type="Pfam" id="PF12340">
    <property type="entry name" value="DUF3638"/>
    <property type="match status" value="1"/>
</dbReference>
<evidence type="ECO:0000256" key="8">
    <source>
        <dbReference type="SAM" id="MobiDB-lite"/>
    </source>
</evidence>
<dbReference type="InterPro" id="IPR051346">
    <property type="entry name" value="OTU_Deubiquitinase"/>
</dbReference>
<name>E3QHV6_COLGM</name>
<evidence type="ECO:0000256" key="1">
    <source>
        <dbReference type="ARBA" id="ARBA00000707"/>
    </source>
</evidence>
<organism evidence="13">
    <name type="scientific">Colletotrichum graminicola (strain M1.001 / M2 / FGSC 10212)</name>
    <name type="common">Maize anthracnose fungus</name>
    <name type="synonym">Glomerella graminicola</name>
    <dbReference type="NCBI Taxonomy" id="645133"/>
    <lineage>
        <taxon>Eukaryota</taxon>
        <taxon>Fungi</taxon>
        <taxon>Dikarya</taxon>
        <taxon>Ascomycota</taxon>
        <taxon>Pezizomycotina</taxon>
        <taxon>Sordariomycetes</taxon>
        <taxon>Hypocreomycetidae</taxon>
        <taxon>Glomerellales</taxon>
        <taxon>Glomerellaceae</taxon>
        <taxon>Colletotrichum</taxon>
        <taxon>Colletotrichum graminicola species complex</taxon>
    </lineage>
</organism>